<dbReference type="RefSeq" id="WP_099622288.1">
    <property type="nucleotide sequence ID" value="NZ_CP024201.1"/>
</dbReference>
<accession>A0A2D2AYN3</accession>
<sequence length="209" mass="21581">MVTGKSRIAALAALTLAGGLAAPVSAAPPPDLADMIGGRAASGEPLLKARGYQFVRETRVGSTAYAYWSKGESCVEIGAADGRYATIERVDDCGAADSGADARGGATVVRFDPGASGATLTGVVEGGERHSYALDLEAGRRFNADLSSTRAYMNVIGPKGETLFNGSIEGAHYNGGAPASGSYRIEVYLMRDEARRGTLAPFSLIVSTR</sequence>
<dbReference type="Gene3D" id="2.60.120.380">
    <property type="match status" value="1"/>
</dbReference>
<dbReference type="AlphaFoldDB" id="A0A2D2AYN3"/>
<name>A0A2D2AYN3_9CAUL</name>
<keyword evidence="1" id="KW-0732">Signal</keyword>
<gene>
    <name evidence="2" type="ORF">CSW64_11760</name>
</gene>
<proteinExistence type="predicted"/>
<feature type="chain" id="PRO_5013743137" evidence="1">
    <location>
        <begin position="27"/>
        <end position="209"/>
    </location>
</feature>
<evidence type="ECO:0000313" key="3">
    <source>
        <dbReference type="Proteomes" id="UP000228945"/>
    </source>
</evidence>
<keyword evidence="3" id="KW-1185">Reference proteome</keyword>
<evidence type="ECO:0000256" key="1">
    <source>
        <dbReference type="SAM" id="SignalP"/>
    </source>
</evidence>
<protein>
    <submittedName>
        <fullName evidence="2">Uncharacterized protein</fullName>
    </submittedName>
</protein>
<dbReference type="EMBL" id="CP024201">
    <property type="protein sequence ID" value="ATQ43037.1"/>
    <property type="molecule type" value="Genomic_DNA"/>
</dbReference>
<organism evidence="2 3">
    <name type="scientific">Caulobacter mirabilis</name>
    <dbReference type="NCBI Taxonomy" id="69666"/>
    <lineage>
        <taxon>Bacteria</taxon>
        <taxon>Pseudomonadati</taxon>
        <taxon>Pseudomonadota</taxon>
        <taxon>Alphaproteobacteria</taxon>
        <taxon>Caulobacterales</taxon>
        <taxon>Caulobacteraceae</taxon>
        <taxon>Caulobacter</taxon>
    </lineage>
</organism>
<reference evidence="2 3" key="1">
    <citation type="submission" date="2017-10" db="EMBL/GenBank/DDBJ databases">
        <title>Genome sequence of Caulobacter mirabilis FWC38.</title>
        <authorList>
            <person name="Fiebig A."/>
            <person name="Crosson S."/>
        </authorList>
    </citation>
    <scope>NUCLEOTIDE SEQUENCE [LARGE SCALE GENOMIC DNA]</scope>
    <source>
        <strain evidence="2 3">FWC 38</strain>
    </source>
</reference>
<evidence type="ECO:0000313" key="2">
    <source>
        <dbReference type="EMBL" id="ATQ43037.1"/>
    </source>
</evidence>
<dbReference type="KEGG" id="cmb:CSW64_11760"/>
<feature type="signal peptide" evidence="1">
    <location>
        <begin position="1"/>
        <end position="26"/>
    </location>
</feature>
<dbReference type="OrthoDB" id="964913at2"/>
<dbReference type="Proteomes" id="UP000228945">
    <property type="component" value="Chromosome"/>
</dbReference>